<dbReference type="SUPFAM" id="SSF102114">
    <property type="entry name" value="Radical SAM enzymes"/>
    <property type="match status" value="1"/>
</dbReference>
<keyword evidence="3" id="KW-1185">Reference proteome</keyword>
<sequence length="287" mass="31065">MELATPITVYWDLAPGAPASDYLVRIAADIIASRPLMLQLYDPSPRPGKALHVVLEQLKGTSVAVSLTMTPGSFSLLDGNAIEELGVKEILLAADSLDELESLAGRPSLGISWSVTRDAWRVLPDIVATCRARGFSRLVLPMQRLYNGETPFFLSRNEQGKLERDLAASGGTEGITLTIHDPFLWRPFNPGVPFPQGGCQAANTMIAISPDGGVYPCPSLPVRLGKIGATSLKEIIASTGKKEFRRRLLLDPEGCRDCRELAECRGGCRGRGYVMHGTLDGMDEACR</sequence>
<accession>A0ABS5SCT5</accession>
<dbReference type="Pfam" id="PF13186">
    <property type="entry name" value="SPASM"/>
    <property type="match status" value="1"/>
</dbReference>
<dbReference type="RefSeq" id="WP_214174272.1">
    <property type="nucleotide sequence ID" value="NZ_JAHCVK010000001.1"/>
</dbReference>
<organism evidence="2 3">
    <name type="scientific">Geomobilimonas luticola</name>
    <dbReference type="NCBI Taxonomy" id="1114878"/>
    <lineage>
        <taxon>Bacteria</taxon>
        <taxon>Pseudomonadati</taxon>
        <taxon>Thermodesulfobacteriota</taxon>
        <taxon>Desulfuromonadia</taxon>
        <taxon>Geobacterales</taxon>
        <taxon>Geobacteraceae</taxon>
        <taxon>Geomobilimonas</taxon>
    </lineage>
</organism>
<gene>
    <name evidence="2" type="ORF">KI810_04570</name>
</gene>
<comment type="caution">
    <text evidence="2">The sequence shown here is derived from an EMBL/GenBank/DDBJ whole genome shotgun (WGS) entry which is preliminary data.</text>
</comment>
<proteinExistence type="predicted"/>
<dbReference type="PANTHER" id="PTHR11228">
    <property type="entry name" value="RADICAL SAM DOMAIN PROTEIN"/>
    <property type="match status" value="1"/>
</dbReference>
<evidence type="ECO:0000259" key="1">
    <source>
        <dbReference type="Pfam" id="PF13186"/>
    </source>
</evidence>
<dbReference type="InterPro" id="IPR050377">
    <property type="entry name" value="Radical_SAM_PqqE_MftC-like"/>
</dbReference>
<evidence type="ECO:0000313" key="3">
    <source>
        <dbReference type="Proteomes" id="UP000756860"/>
    </source>
</evidence>
<dbReference type="PANTHER" id="PTHR11228:SF7">
    <property type="entry name" value="PQQA PEPTIDE CYCLASE"/>
    <property type="match status" value="1"/>
</dbReference>
<feature type="domain" description="4Fe4S-binding SPASM" evidence="1">
    <location>
        <begin position="199"/>
        <end position="258"/>
    </location>
</feature>
<dbReference type="InterPro" id="IPR023885">
    <property type="entry name" value="4Fe4S-binding_SPASM_dom"/>
</dbReference>
<dbReference type="Proteomes" id="UP000756860">
    <property type="component" value="Unassembled WGS sequence"/>
</dbReference>
<name>A0ABS5SCT5_9BACT</name>
<protein>
    <submittedName>
        <fullName evidence="2">GeoRSP system SPASM domain protein</fullName>
    </submittedName>
</protein>
<dbReference type="Gene3D" id="3.20.20.70">
    <property type="entry name" value="Aldolase class I"/>
    <property type="match status" value="1"/>
</dbReference>
<reference evidence="2 3" key="1">
    <citation type="submission" date="2021-05" db="EMBL/GenBank/DDBJ databases">
        <title>The draft genome of Geobacter luticola JCM 17780.</title>
        <authorList>
            <person name="Xu Z."/>
            <person name="Masuda Y."/>
            <person name="Itoh H."/>
            <person name="Senoo K."/>
        </authorList>
    </citation>
    <scope>NUCLEOTIDE SEQUENCE [LARGE SCALE GENOMIC DNA]</scope>
    <source>
        <strain evidence="2 3">JCM 17780</strain>
    </source>
</reference>
<evidence type="ECO:0000313" key="2">
    <source>
        <dbReference type="EMBL" id="MBT0652319.1"/>
    </source>
</evidence>
<dbReference type="EMBL" id="JAHCVK010000001">
    <property type="protein sequence ID" value="MBT0652319.1"/>
    <property type="molecule type" value="Genomic_DNA"/>
</dbReference>
<dbReference type="InterPro" id="IPR058240">
    <property type="entry name" value="rSAM_sf"/>
</dbReference>
<dbReference type="NCBIfam" id="TIGR04085">
    <property type="entry name" value="rSAM_more_4Fe4S"/>
    <property type="match status" value="1"/>
</dbReference>
<dbReference type="InterPro" id="IPR013785">
    <property type="entry name" value="Aldolase_TIM"/>
</dbReference>
<dbReference type="InterPro" id="IPR027571">
    <property type="entry name" value="GeoRSP_SPASM"/>
</dbReference>
<dbReference type="NCBIfam" id="TIGR04304">
    <property type="entry name" value="GeoRSP_SPASM"/>
    <property type="match status" value="1"/>
</dbReference>